<gene>
    <name evidence="1" type="ORF">CBER1_10726</name>
</gene>
<name>A0A2S6CKS6_9PEZI</name>
<dbReference type="OrthoDB" id="432970at2759"/>
<organism evidence="1 2">
    <name type="scientific">Cercospora berteroae</name>
    <dbReference type="NCBI Taxonomy" id="357750"/>
    <lineage>
        <taxon>Eukaryota</taxon>
        <taxon>Fungi</taxon>
        <taxon>Dikarya</taxon>
        <taxon>Ascomycota</taxon>
        <taxon>Pezizomycotina</taxon>
        <taxon>Dothideomycetes</taxon>
        <taxon>Dothideomycetidae</taxon>
        <taxon>Mycosphaerellales</taxon>
        <taxon>Mycosphaerellaceae</taxon>
        <taxon>Cercospora</taxon>
    </lineage>
</organism>
<reference evidence="2" key="1">
    <citation type="journal article" date="2017" name="bioRxiv">
        <title>Conservation of a gene cluster reveals novel cercosporin biosynthetic mechanisms and extends production to the genus Colletotrichum.</title>
        <authorList>
            <person name="de Jonge R."/>
            <person name="Ebert M.K."/>
            <person name="Huitt-Roehl C.R."/>
            <person name="Pal P."/>
            <person name="Suttle J.C."/>
            <person name="Spanner R.E."/>
            <person name="Neubauer J.D."/>
            <person name="Jurick W.M.II."/>
            <person name="Stott K.A."/>
            <person name="Secor G.A."/>
            <person name="Thomma B.P.H.J."/>
            <person name="Van de Peer Y."/>
            <person name="Townsend C.A."/>
            <person name="Bolton M.D."/>
        </authorList>
    </citation>
    <scope>NUCLEOTIDE SEQUENCE [LARGE SCALE GENOMIC DNA]</scope>
    <source>
        <strain evidence="2">CBS538.71</strain>
    </source>
</reference>
<protein>
    <recommendedName>
        <fullName evidence="3">MYND-type zinc finger protein samB</fullName>
    </recommendedName>
</protein>
<dbReference type="AlphaFoldDB" id="A0A2S6CKS6"/>
<evidence type="ECO:0000313" key="2">
    <source>
        <dbReference type="Proteomes" id="UP000237631"/>
    </source>
</evidence>
<dbReference type="EMBL" id="PNEN01000290">
    <property type="protein sequence ID" value="PPJ60334.1"/>
    <property type="molecule type" value="Genomic_DNA"/>
</dbReference>
<evidence type="ECO:0008006" key="3">
    <source>
        <dbReference type="Google" id="ProtNLM"/>
    </source>
</evidence>
<proteinExistence type="predicted"/>
<comment type="caution">
    <text evidence="1">The sequence shown here is derived from an EMBL/GenBank/DDBJ whole genome shotgun (WGS) entry which is preliminary data.</text>
</comment>
<evidence type="ECO:0000313" key="1">
    <source>
        <dbReference type="EMBL" id="PPJ60334.1"/>
    </source>
</evidence>
<keyword evidence="2" id="KW-1185">Reference proteome</keyword>
<dbReference type="STRING" id="357750.A0A2S6CKS6"/>
<sequence>MANHSCTTCGVSVPAARLITCQECKEGRDVDSTQSTIDYCSHQCLVSDYTHPSECLARNIRKRLYRAGSILQPVFYAWRRASWHREFDQVENIDGTLYISRFSRSVRKEKKIAVYPGPFTMFPREIAGNAQQQKVILSYMGCNDATQMSYQLVKSMLGDITTSIECVYLWLPKGSYKVVDRSLPVSVLHEVLAIDATDGNSYIIDLSGAQIGLCSPIIPLDQYMERLNPRIVHIYKHERCLARADYMLKKGLGNNQLDRIAATLFHMSEELNCFVTEIEPKFKETLSDVLQSKEQDYSRKRTDYEDMMTLSLQNTFILRMIDKHPTIVAASSTLDPRLKKFLVPLSKDHSRRELGSGIYKLFLDQERPEMAMVRITQPEPSAIEPQTTEADAQVPASVESDAKRKCCRRVQLLGSALSFLKARLCKSKDVDEASE</sequence>
<accession>A0A2S6CKS6</accession>
<dbReference type="Proteomes" id="UP000237631">
    <property type="component" value="Unassembled WGS sequence"/>
</dbReference>